<comment type="caution">
    <text evidence="1">The sequence shown here is derived from an EMBL/GenBank/DDBJ whole genome shotgun (WGS) entry which is preliminary data.</text>
</comment>
<evidence type="ECO:0000313" key="1">
    <source>
        <dbReference type="EMBL" id="KAH3849526.1"/>
    </source>
</evidence>
<accession>A0A9D4QZJ3</accession>
<dbReference type="EMBL" id="JAIWYP010000003">
    <property type="protein sequence ID" value="KAH3849526.1"/>
    <property type="molecule type" value="Genomic_DNA"/>
</dbReference>
<name>A0A9D4QZJ3_DREPO</name>
<sequence length="55" mass="6421">MWNNVRKCKLTASNFGKIIKRKKNPDGLLKQMLYSNFTSKATEYGRQNEEIAVKE</sequence>
<reference evidence="1" key="1">
    <citation type="journal article" date="2019" name="bioRxiv">
        <title>The Genome of the Zebra Mussel, Dreissena polymorpha: A Resource for Invasive Species Research.</title>
        <authorList>
            <person name="McCartney M.A."/>
            <person name="Auch B."/>
            <person name="Kono T."/>
            <person name="Mallez S."/>
            <person name="Zhang Y."/>
            <person name="Obille A."/>
            <person name="Becker A."/>
            <person name="Abrahante J.E."/>
            <person name="Garbe J."/>
            <person name="Badalamenti J.P."/>
            <person name="Herman A."/>
            <person name="Mangelson H."/>
            <person name="Liachko I."/>
            <person name="Sullivan S."/>
            <person name="Sone E.D."/>
            <person name="Koren S."/>
            <person name="Silverstein K.A.T."/>
            <person name="Beckman K.B."/>
            <person name="Gohl D.M."/>
        </authorList>
    </citation>
    <scope>NUCLEOTIDE SEQUENCE</scope>
    <source>
        <strain evidence="1">Duluth1</strain>
        <tissue evidence="1">Whole animal</tissue>
    </source>
</reference>
<dbReference type="Proteomes" id="UP000828390">
    <property type="component" value="Unassembled WGS sequence"/>
</dbReference>
<proteinExistence type="predicted"/>
<gene>
    <name evidence="1" type="ORF">DPMN_091929</name>
</gene>
<evidence type="ECO:0000313" key="2">
    <source>
        <dbReference type="Proteomes" id="UP000828390"/>
    </source>
</evidence>
<organism evidence="1 2">
    <name type="scientific">Dreissena polymorpha</name>
    <name type="common">Zebra mussel</name>
    <name type="synonym">Mytilus polymorpha</name>
    <dbReference type="NCBI Taxonomy" id="45954"/>
    <lineage>
        <taxon>Eukaryota</taxon>
        <taxon>Metazoa</taxon>
        <taxon>Spiralia</taxon>
        <taxon>Lophotrochozoa</taxon>
        <taxon>Mollusca</taxon>
        <taxon>Bivalvia</taxon>
        <taxon>Autobranchia</taxon>
        <taxon>Heteroconchia</taxon>
        <taxon>Euheterodonta</taxon>
        <taxon>Imparidentia</taxon>
        <taxon>Neoheterodontei</taxon>
        <taxon>Myida</taxon>
        <taxon>Dreissenoidea</taxon>
        <taxon>Dreissenidae</taxon>
        <taxon>Dreissena</taxon>
    </lineage>
</organism>
<dbReference type="InterPro" id="IPR011604">
    <property type="entry name" value="PDDEXK-like_dom_sf"/>
</dbReference>
<reference evidence="1" key="2">
    <citation type="submission" date="2020-11" db="EMBL/GenBank/DDBJ databases">
        <authorList>
            <person name="McCartney M.A."/>
            <person name="Auch B."/>
            <person name="Kono T."/>
            <person name="Mallez S."/>
            <person name="Becker A."/>
            <person name="Gohl D.M."/>
            <person name="Silverstein K.A.T."/>
            <person name="Koren S."/>
            <person name="Bechman K.B."/>
            <person name="Herman A."/>
            <person name="Abrahante J.E."/>
            <person name="Garbe J."/>
        </authorList>
    </citation>
    <scope>NUCLEOTIDE SEQUENCE</scope>
    <source>
        <strain evidence="1">Duluth1</strain>
        <tissue evidence="1">Whole animal</tissue>
    </source>
</reference>
<keyword evidence="2" id="KW-1185">Reference proteome</keyword>
<dbReference type="Gene3D" id="3.90.320.10">
    <property type="match status" value="1"/>
</dbReference>
<dbReference type="AlphaFoldDB" id="A0A9D4QZJ3"/>
<protein>
    <submittedName>
        <fullName evidence="1">Uncharacterized protein</fullName>
    </submittedName>
</protein>